<evidence type="ECO:0000256" key="2">
    <source>
        <dbReference type="SAM" id="Phobius"/>
    </source>
</evidence>
<keyword evidence="2" id="KW-1133">Transmembrane helix</keyword>
<feature type="domain" description="YhaN AAA" evidence="3">
    <location>
        <begin position="1"/>
        <end position="201"/>
    </location>
</feature>
<accession>A0A1B2J1G0</accession>
<gene>
    <name evidence="4" type="ORF">AYR63_14135</name>
</gene>
<dbReference type="PANTHER" id="PTHR41259">
    <property type="entry name" value="DOUBLE-STRAND BREAK REPAIR RAD50 ATPASE, PUTATIVE-RELATED"/>
    <property type="match status" value="1"/>
</dbReference>
<dbReference type="PANTHER" id="PTHR41259:SF1">
    <property type="entry name" value="DOUBLE-STRAND BREAK REPAIR RAD50 ATPASE, PUTATIVE-RELATED"/>
    <property type="match status" value="1"/>
</dbReference>
<evidence type="ECO:0000259" key="3">
    <source>
        <dbReference type="Pfam" id="PF13514"/>
    </source>
</evidence>
<reference evidence="4 5" key="1">
    <citation type="submission" date="2016-03" db="EMBL/GenBank/DDBJ databases">
        <title>Pediococcus and Lactobacillus from brewery environment - whole genome sequencing and assembly.</title>
        <authorList>
            <person name="Behr J."/>
            <person name="Geissler A.J."/>
            <person name="Vogel R.F."/>
        </authorList>
    </citation>
    <scope>NUCLEOTIDE SEQUENCE [LARGE SCALE GENOMIC DNA]</scope>
    <source>
        <strain evidence="4 5">TMW 1.1995</strain>
    </source>
</reference>
<feature type="transmembrane region" description="Helical" evidence="2">
    <location>
        <begin position="441"/>
        <end position="459"/>
    </location>
</feature>
<dbReference type="STRING" id="240427.AYR62_07245"/>
<dbReference type="RefSeq" id="WP_056987632.1">
    <property type="nucleotide sequence ID" value="NZ_CP014912.1"/>
</dbReference>
<keyword evidence="5" id="KW-1185">Reference proteome</keyword>
<keyword evidence="1" id="KW-0175">Coiled coil</keyword>
<keyword evidence="2" id="KW-0812">Transmembrane</keyword>
<organism evidence="4 5">
    <name type="scientific">Secundilactobacillus paracollinoides</name>
    <dbReference type="NCBI Taxonomy" id="240427"/>
    <lineage>
        <taxon>Bacteria</taxon>
        <taxon>Bacillati</taxon>
        <taxon>Bacillota</taxon>
        <taxon>Bacilli</taxon>
        <taxon>Lactobacillales</taxon>
        <taxon>Lactobacillaceae</taxon>
        <taxon>Secundilactobacillus</taxon>
    </lineage>
</organism>
<dbReference type="InterPro" id="IPR027417">
    <property type="entry name" value="P-loop_NTPase"/>
</dbReference>
<dbReference type="EMBL" id="CP014924">
    <property type="protein sequence ID" value="ANZ68164.1"/>
    <property type="molecule type" value="Genomic_DNA"/>
</dbReference>
<dbReference type="Proteomes" id="UP000093267">
    <property type="component" value="Chromosome"/>
</dbReference>
<dbReference type="InterPro" id="IPR038734">
    <property type="entry name" value="YhaN_AAA"/>
</dbReference>
<sequence>MRINQLTIYGFGKFHDTQVQFDAQLQVIYGPNEAGKTTLVAFITSMLFGFATAKHKYAMYHPKNGATYGGEMTFSHKGHDYWLKRVDGTHGGDVTFRDTTTDTDLTKADLATMLRPVDRELFSQIYQFSAQNLQAVFNLDRFALIQRIQRIGAIGSDDWITLNQRLRKEADMIYKPRGRKQPLSEKLREYDDLTARVTAAKADYPKYQDLQTKTSEMTATLAATQQTITTQRSALNQLDQLLQVYPYYQEYQAFQAENATVPQTVSTQDWETFTTLTTQQHQVASSLETETKQLTTQQAATQPTPAQQAYQAHKTTIDQLGAELPKRQQQYRDQQLADQALTADATTLDGLRAQYGAQLMQSQPMRASDQETVAQLLAQQRQLNATQTAITDQRHQLADQLNAAEQADNDAGSGISVTWLAAGIAVVVLAVFFLSGVLRSVGGALGVIVAAYGIFKPMLNNSNASASRTDLLSEQIDKLNQQLKTVNAQLTDASGRLETIGAQYHLTGMPATEWLDLQPVLKQYGVLMAQSATDQQRLLDLEQRLDAYLTQWQVVGREWLQLTGSQSEKIAAIQQYLSARHDETQQQQLALQQQQHSEQRVADLTNQSKRVSQQLTTFLTARHLKDSEAFQAAYETSQSFQQHRAHIDLIKNQLERVDSDLFKRYPDQAAITKAKATLTSQLAKTRADQAAQLKQHSQLTYDMQQLASSDTYQHLLQRQAALEAEITEMTDTWLSKTLLIKWIDQTLIHASQGRQPQIMAAATDYFAVLTGQRFHKITFTDTTVTVEDTAQTTYDVGELSQGTAEQLYVALRFAFTKVMADDIELPIIIDDSFVNFDRDRTANAFALLKQLQQTTQILYFTADRYNRDLVAPEQCLNLAQVAVK</sequence>
<dbReference type="Gene3D" id="3.40.50.300">
    <property type="entry name" value="P-loop containing nucleotide triphosphate hydrolases"/>
    <property type="match status" value="2"/>
</dbReference>
<keyword evidence="2" id="KW-0472">Membrane</keyword>
<dbReference type="KEGG" id="lpd:AYR62_07245"/>
<proteinExistence type="predicted"/>
<feature type="coiled-coil region" evidence="1">
    <location>
        <begin position="469"/>
        <end position="496"/>
    </location>
</feature>
<feature type="transmembrane region" description="Helical" evidence="2">
    <location>
        <begin position="416"/>
        <end position="434"/>
    </location>
</feature>
<dbReference type="SUPFAM" id="SSF52540">
    <property type="entry name" value="P-loop containing nucleoside triphosphate hydrolases"/>
    <property type="match status" value="1"/>
</dbReference>
<evidence type="ECO:0000313" key="4">
    <source>
        <dbReference type="EMBL" id="ANZ68164.1"/>
    </source>
</evidence>
<evidence type="ECO:0000313" key="5">
    <source>
        <dbReference type="Proteomes" id="UP000093267"/>
    </source>
</evidence>
<protein>
    <recommendedName>
        <fullName evidence="3">YhaN AAA domain-containing protein</fullName>
    </recommendedName>
</protein>
<dbReference type="AlphaFoldDB" id="A0A1B2J1G0"/>
<evidence type="ECO:0000256" key="1">
    <source>
        <dbReference type="SAM" id="Coils"/>
    </source>
</evidence>
<name>A0A1B2J1G0_9LACO</name>
<dbReference type="Pfam" id="PF13514">
    <property type="entry name" value="AAA_27"/>
    <property type="match status" value="1"/>
</dbReference>